<gene>
    <name evidence="2" type="ORF">JTE90_013631</name>
</gene>
<evidence type="ECO:0008006" key="4">
    <source>
        <dbReference type="Google" id="ProtNLM"/>
    </source>
</evidence>
<keyword evidence="1" id="KW-0732">Signal</keyword>
<name>A0AAV6THD8_9ARAC</name>
<sequence length="77" mass="8452">MPAAWPTLLAFVRPFLPLLFPPPPAYAARDVVSENVCQSADVGFVILFYGKFTGAISNYRGPLMVGGPFRWGKGFFL</sequence>
<feature type="chain" id="PRO_5043832065" description="Secreted protein" evidence="1">
    <location>
        <begin position="28"/>
        <end position="77"/>
    </location>
</feature>
<dbReference type="AlphaFoldDB" id="A0AAV6THD8"/>
<feature type="signal peptide" evidence="1">
    <location>
        <begin position="1"/>
        <end position="27"/>
    </location>
</feature>
<accession>A0AAV6THD8</accession>
<keyword evidence="3" id="KW-1185">Reference proteome</keyword>
<dbReference type="EMBL" id="JAFNEN010004260">
    <property type="protein sequence ID" value="KAG8171244.1"/>
    <property type="molecule type" value="Genomic_DNA"/>
</dbReference>
<proteinExistence type="predicted"/>
<reference evidence="2 3" key="1">
    <citation type="journal article" date="2022" name="Nat. Ecol. Evol.">
        <title>A masculinizing supergene underlies an exaggerated male reproductive morph in a spider.</title>
        <authorList>
            <person name="Hendrickx F."/>
            <person name="De Corte Z."/>
            <person name="Sonet G."/>
            <person name="Van Belleghem S.M."/>
            <person name="Kostlbacher S."/>
            <person name="Vangestel C."/>
        </authorList>
    </citation>
    <scope>NUCLEOTIDE SEQUENCE [LARGE SCALE GENOMIC DNA]</scope>
    <source>
        <strain evidence="2">W744_W776</strain>
    </source>
</reference>
<protein>
    <recommendedName>
        <fullName evidence="4">Secreted protein</fullName>
    </recommendedName>
</protein>
<evidence type="ECO:0000256" key="1">
    <source>
        <dbReference type="SAM" id="SignalP"/>
    </source>
</evidence>
<organism evidence="2 3">
    <name type="scientific">Oedothorax gibbosus</name>
    <dbReference type="NCBI Taxonomy" id="931172"/>
    <lineage>
        <taxon>Eukaryota</taxon>
        <taxon>Metazoa</taxon>
        <taxon>Ecdysozoa</taxon>
        <taxon>Arthropoda</taxon>
        <taxon>Chelicerata</taxon>
        <taxon>Arachnida</taxon>
        <taxon>Araneae</taxon>
        <taxon>Araneomorphae</taxon>
        <taxon>Entelegynae</taxon>
        <taxon>Araneoidea</taxon>
        <taxon>Linyphiidae</taxon>
        <taxon>Erigoninae</taxon>
        <taxon>Oedothorax</taxon>
    </lineage>
</organism>
<evidence type="ECO:0000313" key="3">
    <source>
        <dbReference type="Proteomes" id="UP000827092"/>
    </source>
</evidence>
<dbReference type="Proteomes" id="UP000827092">
    <property type="component" value="Unassembled WGS sequence"/>
</dbReference>
<evidence type="ECO:0000313" key="2">
    <source>
        <dbReference type="EMBL" id="KAG8171244.1"/>
    </source>
</evidence>
<comment type="caution">
    <text evidence="2">The sequence shown here is derived from an EMBL/GenBank/DDBJ whole genome shotgun (WGS) entry which is preliminary data.</text>
</comment>